<evidence type="ECO:0008006" key="6">
    <source>
        <dbReference type="Google" id="ProtNLM"/>
    </source>
</evidence>
<dbReference type="NCBIfam" id="TIGR04197">
    <property type="entry name" value="T7SS_SACOL2603"/>
    <property type="match status" value="1"/>
</dbReference>
<dbReference type="EMBL" id="NIHT01000025">
    <property type="protein sequence ID" value="PLT72200.1"/>
    <property type="molecule type" value="Genomic_DNA"/>
</dbReference>
<name>A0A2N5PA87_MEDGN</name>
<proteinExistence type="predicted"/>
<accession>A0A2N5PA87</accession>
<dbReference type="AlphaFoldDB" id="A0A2N5PA87"/>
<gene>
    <name evidence="3" type="ORF">CDL23_13690</name>
    <name evidence="2" type="ORF">CDL26_10225</name>
</gene>
<dbReference type="Proteomes" id="UP000235093">
    <property type="component" value="Unassembled WGS sequence"/>
</dbReference>
<evidence type="ECO:0000256" key="1">
    <source>
        <dbReference type="SAM" id="MobiDB-lite"/>
    </source>
</evidence>
<dbReference type="Proteomes" id="UP000234891">
    <property type="component" value="Unassembled WGS sequence"/>
</dbReference>
<sequence length="94" mass="10147">MSNIQSNTQVASSSSETISESANSLQEKEISKDTESNITAKGNSITAYETSQTQKSAYRYALEQDAQHIKTLGKTFEQVDQSIANILTAGLLGD</sequence>
<protein>
    <recommendedName>
        <fullName evidence="6">TIGR04197 family type VII secretion effector</fullName>
    </recommendedName>
</protein>
<dbReference type="RefSeq" id="WP_101870871.1">
    <property type="nucleotide sequence ID" value="NZ_NIHS01000016.1"/>
</dbReference>
<dbReference type="InterPro" id="IPR021477">
    <property type="entry name" value="TVIIS_effector_SACOL2603_fam"/>
</dbReference>
<evidence type="ECO:0000313" key="4">
    <source>
        <dbReference type="Proteomes" id="UP000234891"/>
    </source>
</evidence>
<feature type="compositionally biased region" description="Polar residues" evidence="1">
    <location>
        <begin position="36"/>
        <end position="52"/>
    </location>
</feature>
<comment type="caution">
    <text evidence="2">The sequence shown here is derived from an EMBL/GenBank/DDBJ whole genome shotgun (WGS) entry which is preliminary data.</text>
</comment>
<evidence type="ECO:0000313" key="3">
    <source>
        <dbReference type="EMBL" id="PLT72200.1"/>
    </source>
</evidence>
<evidence type="ECO:0000313" key="5">
    <source>
        <dbReference type="Proteomes" id="UP000235093"/>
    </source>
</evidence>
<feature type="compositionally biased region" description="Low complexity" evidence="1">
    <location>
        <begin position="11"/>
        <end position="24"/>
    </location>
</feature>
<feature type="compositionally biased region" description="Polar residues" evidence="1">
    <location>
        <begin position="1"/>
        <end position="10"/>
    </location>
</feature>
<evidence type="ECO:0000313" key="2">
    <source>
        <dbReference type="EMBL" id="PLT72053.1"/>
    </source>
</evidence>
<dbReference type="EMBL" id="NIHS01000016">
    <property type="protein sequence ID" value="PLT72053.1"/>
    <property type="molecule type" value="Genomic_DNA"/>
</dbReference>
<feature type="region of interest" description="Disordered" evidence="1">
    <location>
        <begin position="1"/>
        <end position="52"/>
    </location>
</feature>
<feature type="compositionally biased region" description="Basic and acidic residues" evidence="1">
    <location>
        <begin position="26"/>
        <end position="35"/>
    </location>
</feature>
<reference evidence="4 5" key="1">
    <citation type="journal article" date="2017" name="Genome Med.">
        <title>A novel Ruminococcus gnavus clade enriched in inflammatory bowel disease patients.</title>
        <authorList>
            <person name="Hall A.B."/>
            <person name="Yassour M."/>
            <person name="Sauk J."/>
            <person name="Garner A."/>
            <person name="Jiang X."/>
            <person name="Arthur T."/>
            <person name="Lagoudas G.K."/>
            <person name="Vatanen T."/>
            <person name="Fornelos N."/>
            <person name="Wilson R."/>
            <person name="Bertha M."/>
            <person name="Cohen M."/>
            <person name="Garber J."/>
            <person name="Khalili H."/>
            <person name="Gevers D."/>
            <person name="Ananthakrishnan A.N."/>
            <person name="Kugathasan S."/>
            <person name="Lander E.S."/>
            <person name="Blainey P."/>
            <person name="Vlamakis H."/>
            <person name="Xavier R.J."/>
            <person name="Huttenhower C."/>
        </authorList>
    </citation>
    <scope>NUCLEOTIDE SEQUENCE [LARGE SCALE GENOMIC DNA]</scope>
    <source>
        <strain evidence="2 4">RJX1124</strain>
        <strain evidence="3 5">RJX1125</strain>
    </source>
</reference>
<organism evidence="2 4">
    <name type="scientific">Mediterraneibacter gnavus</name>
    <name type="common">Ruminococcus gnavus</name>
    <dbReference type="NCBI Taxonomy" id="33038"/>
    <lineage>
        <taxon>Bacteria</taxon>
        <taxon>Bacillati</taxon>
        <taxon>Bacillota</taxon>
        <taxon>Clostridia</taxon>
        <taxon>Lachnospirales</taxon>
        <taxon>Lachnospiraceae</taxon>
        <taxon>Mediterraneibacter</taxon>
    </lineage>
</organism>